<proteinExistence type="predicted"/>
<comment type="caution">
    <text evidence="2">The sequence shown here is derived from an EMBL/GenBank/DDBJ whole genome shotgun (WGS) entry which is preliminary data.</text>
</comment>
<dbReference type="Proteomes" id="UP000299102">
    <property type="component" value="Unassembled WGS sequence"/>
</dbReference>
<feature type="region of interest" description="Disordered" evidence="1">
    <location>
        <begin position="48"/>
        <end position="101"/>
    </location>
</feature>
<dbReference type="AlphaFoldDB" id="A0A4C1TTT7"/>
<accession>A0A4C1TTT7</accession>
<feature type="compositionally biased region" description="Polar residues" evidence="1">
    <location>
        <begin position="56"/>
        <end position="70"/>
    </location>
</feature>
<evidence type="ECO:0000256" key="1">
    <source>
        <dbReference type="SAM" id="MobiDB-lite"/>
    </source>
</evidence>
<organism evidence="2 3">
    <name type="scientific">Eumeta variegata</name>
    <name type="common">Bagworm moth</name>
    <name type="synonym">Eumeta japonica</name>
    <dbReference type="NCBI Taxonomy" id="151549"/>
    <lineage>
        <taxon>Eukaryota</taxon>
        <taxon>Metazoa</taxon>
        <taxon>Ecdysozoa</taxon>
        <taxon>Arthropoda</taxon>
        <taxon>Hexapoda</taxon>
        <taxon>Insecta</taxon>
        <taxon>Pterygota</taxon>
        <taxon>Neoptera</taxon>
        <taxon>Endopterygota</taxon>
        <taxon>Lepidoptera</taxon>
        <taxon>Glossata</taxon>
        <taxon>Ditrysia</taxon>
        <taxon>Tineoidea</taxon>
        <taxon>Psychidae</taxon>
        <taxon>Oiketicinae</taxon>
        <taxon>Eumeta</taxon>
    </lineage>
</organism>
<keyword evidence="3" id="KW-1185">Reference proteome</keyword>
<gene>
    <name evidence="2" type="ORF">EVAR_8789_1</name>
</gene>
<sequence length="114" mass="12515">MSTSSWTVYEKLTMFTLPRNPSDVTTAKRPYCAAGLWALSIAQTQTLKKSDDQQLRMRSSSKTWSTSGEQGDNAPATNRRGLTGGSRRTATSTPPPSCRPNGHCRIQLLDIVNL</sequence>
<protein>
    <submittedName>
        <fullName evidence="2">Uncharacterized protein</fullName>
    </submittedName>
</protein>
<evidence type="ECO:0000313" key="2">
    <source>
        <dbReference type="EMBL" id="GBP17432.1"/>
    </source>
</evidence>
<evidence type="ECO:0000313" key="3">
    <source>
        <dbReference type="Proteomes" id="UP000299102"/>
    </source>
</evidence>
<reference evidence="2 3" key="1">
    <citation type="journal article" date="2019" name="Commun. Biol.">
        <title>The bagworm genome reveals a unique fibroin gene that provides high tensile strength.</title>
        <authorList>
            <person name="Kono N."/>
            <person name="Nakamura H."/>
            <person name="Ohtoshi R."/>
            <person name="Tomita M."/>
            <person name="Numata K."/>
            <person name="Arakawa K."/>
        </authorList>
    </citation>
    <scope>NUCLEOTIDE SEQUENCE [LARGE SCALE GENOMIC DNA]</scope>
</reference>
<dbReference type="EMBL" id="BGZK01000087">
    <property type="protein sequence ID" value="GBP17432.1"/>
    <property type="molecule type" value="Genomic_DNA"/>
</dbReference>
<name>A0A4C1TTT7_EUMVA</name>